<dbReference type="EMBL" id="LR824031">
    <property type="protein sequence ID" value="CAD0206438.1"/>
    <property type="molecule type" value="Genomic_DNA"/>
</dbReference>
<organism evidence="2 3">
    <name type="scientific">Chrysodeixis includens</name>
    <name type="common">Soybean looper</name>
    <name type="synonym">Pseudoplusia includens</name>
    <dbReference type="NCBI Taxonomy" id="689277"/>
    <lineage>
        <taxon>Eukaryota</taxon>
        <taxon>Metazoa</taxon>
        <taxon>Ecdysozoa</taxon>
        <taxon>Arthropoda</taxon>
        <taxon>Hexapoda</taxon>
        <taxon>Insecta</taxon>
        <taxon>Pterygota</taxon>
        <taxon>Neoptera</taxon>
        <taxon>Endopterygota</taxon>
        <taxon>Lepidoptera</taxon>
        <taxon>Glossata</taxon>
        <taxon>Ditrysia</taxon>
        <taxon>Noctuoidea</taxon>
        <taxon>Noctuidae</taxon>
        <taxon>Plusiinae</taxon>
        <taxon>Chrysodeixis</taxon>
    </lineage>
</organism>
<accession>A0A9N8Q086</accession>
<protein>
    <submittedName>
        <fullName evidence="2">Uncharacterized protein</fullName>
    </submittedName>
</protein>
<evidence type="ECO:0000313" key="3">
    <source>
        <dbReference type="Proteomes" id="UP001154114"/>
    </source>
</evidence>
<dbReference type="AlphaFoldDB" id="A0A9N8Q086"/>
<name>A0A9N8Q086_CHRIL</name>
<reference evidence="2" key="1">
    <citation type="submission" date="2021-12" db="EMBL/GenBank/DDBJ databases">
        <authorList>
            <person name="King R."/>
        </authorList>
    </citation>
    <scope>NUCLEOTIDE SEQUENCE</scope>
</reference>
<keyword evidence="3" id="KW-1185">Reference proteome</keyword>
<proteinExistence type="predicted"/>
<dbReference type="Proteomes" id="UP001154114">
    <property type="component" value="Chromosome 28"/>
</dbReference>
<evidence type="ECO:0000313" key="2">
    <source>
        <dbReference type="EMBL" id="CAD0206438.1"/>
    </source>
</evidence>
<evidence type="ECO:0000256" key="1">
    <source>
        <dbReference type="SAM" id="MobiDB-lite"/>
    </source>
</evidence>
<gene>
    <name evidence="2" type="ORF">CINC_LOCUS8731</name>
</gene>
<feature type="region of interest" description="Disordered" evidence="1">
    <location>
        <begin position="80"/>
        <end position="102"/>
    </location>
</feature>
<sequence length="102" mass="10535">MCAGTTWRGCCPATQLRTPRERAAAGDGLGGLQAQNTDNLYGRVYGMWVANISDRVVALMLLPATERAGGVVSAPAPTCSGSARPGLQTDVAWEADAGAEAR</sequence>